<protein>
    <submittedName>
        <fullName evidence="1">Uncharacterized protein</fullName>
    </submittedName>
</protein>
<evidence type="ECO:0000313" key="2">
    <source>
        <dbReference type="Proteomes" id="UP001279734"/>
    </source>
</evidence>
<organism evidence="1 2">
    <name type="scientific">Nepenthes gracilis</name>
    <name type="common">Slender pitcher plant</name>
    <dbReference type="NCBI Taxonomy" id="150966"/>
    <lineage>
        <taxon>Eukaryota</taxon>
        <taxon>Viridiplantae</taxon>
        <taxon>Streptophyta</taxon>
        <taxon>Embryophyta</taxon>
        <taxon>Tracheophyta</taxon>
        <taxon>Spermatophyta</taxon>
        <taxon>Magnoliopsida</taxon>
        <taxon>eudicotyledons</taxon>
        <taxon>Gunneridae</taxon>
        <taxon>Pentapetalae</taxon>
        <taxon>Caryophyllales</taxon>
        <taxon>Nepenthaceae</taxon>
        <taxon>Nepenthes</taxon>
    </lineage>
</organism>
<proteinExistence type="predicted"/>
<sequence>MQSSCGWQVLAPADFPLCGKVSLGTADKDLRVATGKDHLTNLTISSEDTPLVSPESTPISYQMLIMPTGNISEIPTTEPPITDACCASNGNDGKPNSFIKDNNQDLYSARCSSSNVAVTNSVAAPILYPGNA</sequence>
<keyword evidence="2" id="KW-1185">Reference proteome</keyword>
<evidence type="ECO:0000313" key="1">
    <source>
        <dbReference type="EMBL" id="GMG99183.1"/>
    </source>
</evidence>
<name>A0AAD3P7I0_NEPGR</name>
<gene>
    <name evidence="1" type="ORF">Nepgr_001023</name>
</gene>
<dbReference type="Proteomes" id="UP001279734">
    <property type="component" value="Unassembled WGS sequence"/>
</dbReference>
<reference evidence="1" key="1">
    <citation type="submission" date="2023-05" db="EMBL/GenBank/DDBJ databases">
        <title>Nepenthes gracilis genome sequencing.</title>
        <authorList>
            <person name="Fukushima K."/>
        </authorList>
    </citation>
    <scope>NUCLEOTIDE SEQUENCE</scope>
    <source>
        <strain evidence="1">SING2019-196</strain>
    </source>
</reference>
<comment type="caution">
    <text evidence="1">The sequence shown here is derived from an EMBL/GenBank/DDBJ whole genome shotgun (WGS) entry which is preliminary data.</text>
</comment>
<accession>A0AAD3P7I0</accession>
<dbReference type="EMBL" id="BSYO01000001">
    <property type="protein sequence ID" value="GMG99183.1"/>
    <property type="molecule type" value="Genomic_DNA"/>
</dbReference>
<dbReference type="AlphaFoldDB" id="A0AAD3P7I0"/>